<proteinExistence type="predicted"/>
<dbReference type="PANTHER" id="PTHR22789:SF0">
    <property type="entry name" value="3-OXO-TETRONATE 4-PHOSPHATE DECARBOXYLASE-RELATED"/>
    <property type="match status" value="1"/>
</dbReference>
<dbReference type="SMART" id="SM01007">
    <property type="entry name" value="Aldolase_II"/>
    <property type="match status" value="1"/>
</dbReference>
<dbReference type="Gene3D" id="3.40.225.10">
    <property type="entry name" value="Class II aldolase/adducin N-terminal domain"/>
    <property type="match status" value="1"/>
</dbReference>
<evidence type="ECO:0000313" key="4">
    <source>
        <dbReference type="EMBL" id="PMP95085.1"/>
    </source>
</evidence>
<dbReference type="GO" id="GO:0019323">
    <property type="term" value="P:pentose catabolic process"/>
    <property type="evidence" value="ECO:0007669"/>
    <property type="project" value="TreeGrafter"/>
</dbReference>
<dbReference type="GO" id="GO:0016832">
    <property type="term" value="F:aldehyde-lyase activity"/>
    <property type="evidence" value="ECO:0007669"/>
    <property type="project" value="TreeGrafter"/>
</dbReference>
<protein>
    <recommendedName>
        <fullName evidence="3">Class II aldolase/adducin N-terminal domain-containing protein</fullName>
    </recommendedName>
</protein>
<organism evidence="4 5">
    <name type="scientific">Thermodesulfobacterium geofontis</name>
    <dbReference type="NCBI Taxonomy" id="1295609"/>
    <lineage>
        <taxon>Bacteria</taxon>
        <taxon>Pseudomonadati</taxon>
        <taxon>Thermodesulfobacteriota</taxon>
        <taxon>Thermodesulfobacteria</taxon>
        <taxon>Thermodesulfobacteriales</taxon>
        <taxon>Thermodesulfobacteriaceae</taxon>
        <taxon>Thermodesulfobacterium</taxon>
    </lineage>
</organism>
<reference evidence="4 5" key="1">
    <citation type="submission" date="2018-01" db="EMBL/GenBank/DDBJ databases">
        <title>Metagenomic assembled genomes from two thermal pools in the Uzon Caldera, Kamchatka, Russia.</title>
        <authorList>
            <person name="Wilkins L."/>
            <person name="Ettinger C."/>
        </authorList>
    </citation>
    <scope>NUCLEOTIDE SEQUENCE [LARGE SCALE GENOMIC DNA]</scope>
    <source>
        <strain evidence="4">ARK-04</strain>
    </source>
</reference>
<name>A0A2N7Q9T4_9BACT</name>
<dbReference type="InterPro" id="IPR001303">
    <property type="entry name" value="Aldolase_II/adducin_N"/>
</dbReference>
<dbReference type="GO" id="GO:0005829">
    <property type="term" value="C:cytosol"/>
    <property type="evidence" value="ECO:0007669"/>
    <property type="project" value="TreeGrafter"/>
</dbReference>
<dbReference type="EMBL" id="PNJD01000355">
    <property type="protein sequence ID" value="PMP95085.1"/>
    <property type="molecule type" value="Genomic_DNA"/>
</dbReference>
<dbReference type="SUPFAM" id="SSF53639">
    <property type="entry name" value="AraD/HMP-PK domain-like"/>
    <property type="match status" value="1"/>
</dbReference>
<keyword evidence="1" id="KW-0479">Metal-binding</keyword>
<feature type="domain" description="Class II aldolase/adducin N-terminal" evidence="3">
    <location>
        <begin position="5"/>
        <end position="173"/>
    </location>
</feature>
<dbReference type="InterPro" id="IPR036409">
    <property type="entry name" value="Aldolase_II/adducin_N_sf"/>
</dbReference>
<keyword evidence="2" id="KW-0456">Lyase</keyword>
<accession>A0A2N7Q9T4</accession>
<comment type="caution">
    <text evidence="4">The sequence shown here is derived from an EMBL/GenBank/DDBJ whole genome shotgun (WGS) entry which is preliminary data.</text>
</comment>
<dbReference type="Pfam" id="PF00596">
    <property type="entry name" value="Aldolase_II"/>
    <property type="match status" value="1"/>
</dbReference>
<dbReference type="InterPro" id="IPR050197">
    <property type="entry name" value="Aldolase_class_II_sugar_metab"/>
</dbReference>
<dbReference type="AlphaFoldDB" id="A0A2N7Q9T4"/>
<dbReference type="PANTHER" id="PTHR22789">
    <property type="entry name" value="FUCULOSE PHOSPHATE ALDOLASE"/>
    <property type="match status" value="1"/>
</dbReference>
<dbReference type="Proteomes" id="UP000235619">
    <property type="component" value="Unassembled WGS sequence"/>
</dbReference>
<evidence type="ECO:0000259" key="3">
    <source>
        <dbReference type="SMART" id="SM01007"/>
    </source>
</evidence>
<evidence type="ECO:0000256" key="2">
    <source>
        <dbReference type="ARBA" id="ARBA00023239"/>
    </source>
</evidence>
<sequence>MKKLKELCFFAKYLSKKGLISGSEGNLSIREKEGLWITPSGKIKEILTPEDLCFINWEGNFITAQPSSEWGMHYKIYLKNPSANAIVHTLVLDFCNFDFKKFSHFEGEILLGEIKVIPYLKPGSLELWESVSELAKDSKAIVLSKHGVVTWGKSLEEAVNLTLILEKMCKIEYLKRIWR</sequence>
<evidence type="ECO:0000313" key="5">
    <source>
        <dbReference type="Proteomes" id="UP000235619"/>
    </source>
</evidence>
<gene>
    <name evidence="4" type="ORF">C0169_05745</name>
</gene>
<dbReference type="GO" id="GO:0046872">
    <property type="term" value="F:metal ion binding"/>
    <property type="evidence" value="ECO:0007669"/>
    <property type="project" value="UniProtKB-KW"/>
</dbReference>
<evidence type="ECO:0000256" key="1">
    <source>
        <dbReference type="ARBA" id="ARBA00022723"/>
    </source>
</evidence>